<dbReference type="Gene3D" id="3.30.300.20">
    <property type="match status" value="1"/>
</dbReference>
<evidence type="ECO:0000313" key="1">
    <source>
        <dbReference type="EMBL" id="MBF0637507.1"/>
    </source>
</evidence>
<dbReference type="EMBL" id="JADGII010000023">
    <property type="protein sequence ID" value="MBF0637507.1"/>
    <property type="molecule type" value="Genomic_DNA"/>
</dbReference>
<dbReference type="Proteomes" id="UP000619838">
    <property type="component" value="Unassembled WGS sequence"/>
</dbReference>
<protein>
    <submittedName>
        <fullName evidence="1">OsmC family protein</fullName>
    </submittedName>
</protein>
<dbReference type="RefSeq" id="WP_175187516.1">
    <property type="nucleotide sequence ID" value="NZ_JABVZQ010000010.1"/>
</dbReference>
<dbReference type="InterPro" id="IPR036102">
    <property type="entry name" value="OsmC/Ohrsf"/>
</dbReference>
<dbReference type="PANTHER" id="PTHR39624">
    <property type="entry name" value="PROTEIN INVOLVED IN RIMO-MEDIATED BETA-METHYLTHIOLATION OF RIBOSOMAL PROTEIN S12 YCAO"/>
    <property type="match status" value="1"/>
</dbReference>
<accession>A0ABR9XUE9</accession>
<sequence length="134" mass="14636">MSTMVITSGGGKKVNAEYRGFTIETDQSERNGGEGSAPEPFMLFLASIGTCAGIYVYSFCQERGIPTDNIRILQKHEKRPEGKGIGKITIEIEVPADFPEKYRPVLIKSANLCAVKKHIQNAPEFDVVTTVAGE</sequence>
<dbReference type="Pfam" id="PF02566">
    <property type="entry name" value="OsmC"/>
    <property type="match status" value="1"/>
</dbReference>
<name>A0ABR9XUE9_9CHLB</name>
<comment type="caution">
    <text evidence="1">The sequence shown here is derived from an EMBL/GenBank/DDBJ whole genome shotgun (WGS) entry which is preliminary data.</text>
</comment>
<keyword evidence="2" id="KW-1185">Reference proteome</keyword>
<dbReference type="PANTHER" id="PTHR39624:SF2">
    <property type="entry name" value="OSMC-LIKE PROTEIN"/>
    <property type="match status" value="1"/>
</dbReference>
<dbReference type="SUPFAM" id="SSF82784">
    <property type="entry name" value="OsmC-like"/>
    <property type="match status" value="1"/>
</dbReference>
<organism evidence="1 2">
    <name type="scientific">Prosthecochloris ethylica</name>
    <dbReference type="NCBI Taxonomy" id="2743976"/>
    <lineage>
        <taxon>Bacteria</taxon>
        <taxon>Pseudomonadati</taxon>
        <taxon>Chlorobiota</taxon>
        <taxon>Chlorobiia</taxon>
        <taxon>Chlorobiales</taxon>
        <taxon>Chlorobiaceae</taxon>
        <taxon>Prosthecochloris</taxon>
    </lineage>
</organism>
<gene>
    <name evidence="1" type="ORF">INT08_10040</name>
</gene>
<reference evidence="1 2" key="1">
    <citation type="journal article" date="2020" name="Microorganisms">
        <title>Simultaneous Genome Sequencing of Prosthecochloris ethylica and Desulfuromonas acetoxidans within a Syntrophic Mixture Reveals Unique Pili and Protein Interactions.</title>
        <authorList>
            <person name="Kyndt J.A."/>
            <person name="Van Beeumen J.J."/>
            <person name="Meyer T.E."/>
        </authorList>
    </citation>
    <scope>NUCLEOTIDE SEQUENCE [LARGE SCALE GENOMIC DNA]</scope>
    <source>
        <strain evidence="1 2">N3</strain>
    </source>
</reference>
<proteinExistence type="predicted"/>
<dbReference type="InterPro" id="IPR015946">
    <property type="entry name" value="KH_dom-like_a/b"/>
</dbReference>
<evidence type="ECO:0000313" key="2">
    <source>
        <dbReference type="Proteomes" id="UP000619838"/>
    </source>
</evidence>
<dbReference type="InterPro" id="IPR003718">
    <property type="entry name" value="OsmC/Ohr_fam"/>
</dbReference>